<gene>
    <name evidence="1" type="ORF">GPECTOR_87g427</name>
</gene>
<keyword evidence="2" id="KW-1185">Reference proteome</keyword>
<reference evidence="2" key="1">
    <citation type="journal article" date="2016" name="Nat. Commun.">
        <title>The Gonium pectorale genome demonstrates co-option of cell cycle regulation during the evolution of multicellularity.</title>
        <authorList>
            <person name="Hanschen E.R."/>
            <person name="Marriage T.N."/>
            <person name="Ferris P.J."/>
            <person name="Hamaji T."/>
            <person name="Toyoda A."/>
            <person name="Fujiyama A."/>
            <person name="Neme R."/>
            <person name="Noguchi H."/>
            <person name="Minakuchi Y."/>
            <person name="Suzuki M."/>
            <person name="Kawai-Toyooka H."/>
            <person name="Smith D.R."/>
            <person name="Sparks H."/>
            <person name="Anderson J."/>
            <person name="Bakaric R."/>
            <person name="Luria V."/>
            <person name="Karger A."/>
            <person name="Kirschner M.W."/>
            <person name="Durand P.M."/>
            <person name="Michod R.E."/>
            <person name="Nozaki H."/>
            <person name="Olson B.J."/>
        </authorList>
    </citation>
    <scope>NUCLEOTIDE SEQUENCE [LARGE SCALE GENOMIC DNA]</scope>
    <source>
        <strain evidence="2">NIES-2863</strain>
    </source>
</reference>
<comment type="caution">
    <text evidence="1">The sequence shown here is derived from an EMBL/GenBank/DDBJ whole genome shotgun (WGS) entry which is preliminary data.</text>
</comment>
<evidence type="ECO:0000313" key="1">
    <source>
        <dbReference type="EMBL" id="KXZ43564.1"/>
    </source>
</evidence>
<proteinExistence type="predicted"/>
<accession>A0A150G149</accession>
<dbReference type="Proteomes" id="UP000075714">
    <property type="component" value="Unassembled WGS sequence"/>
</dbReference>
<protein>
    <submittedName>
        <fullName evidence="1">Uncharacterized protein</fullName>
    </submittedName>
</protein>
<name>A0A150G149_GONPE</name>
<evidence type="ECO:0000313" key="2">
    <source>
        <dbReference type="Proteomes" id="UP000075714"/>
    </source>
</evidence>
<dbReference type="OrthoDB" id="546213at2759"/>
<sequence>MVPVGWSEVPDPERRLAGRVQIKLYHMRRKIAHGRDPLGGRDQAQVSAPGTYNWRAWLRRAFETLPDKTGTSSDVAAALEADPEVAPKLDHRHPEFVDTGLKRGKLKVYRYDEQLAQASGDRCRKRNC</sequence>
<organism evidence="1 2">
    <name type="scientific">Gonium pectorale</name>
    <name type="common">Green alga</name>
    <dbReference type="NCBI Taxonomy" id="33097"/>
    <lineage>
        <taxon>Eukaryota</taxon>
        <taxon>Viridiplantae</taxon>
        <taxon>Chlorophyta</taxon>
        <taxon>core chlorophytes</taxon>
        <taxon>Chlorophyceae</taxon>
        <taxon>CS clade</taxon>
        <taxon>Chlamydomonadales</taxon>
        <taxon>Volvocaceae</taxon>
        <taxon>Gonium</taxon>
    </lineage>
</organism>
<dbReference type="EMBL" id="LSYV01000088">
    <property type="protein sequence ID" value="KXZ43564.1"/>
    <property type="molecule type" value="Genomic_DNA"/>
</dbReference>
<dbReference type="AlphaFoldDB" id="A0A150G149"/>